<reference evidence="8 10" key="3">
    <citation type="submission" date="2019-08" db="EMBL/GenBank/DDBJ databases">
        <authorList>
            <person name="Kuhnert P."/>
        </authorList>
    </citation>
    <scope>NUCLEOTIDE SEQUENCE [LARGE SCALE GENOMIC DNA]</scope>
    <source>
        <strain evidence="8 10">B36.5</strain>
    </source>
</reference>
<evidence type="ECO:0000256" key="3">
    <source>
        <dbReference type="ARBA" id="ARBA00022857"/>
    </source>
</evidence>
<comment type="caution">
    <text evidence="6">Lacks conserved residue(s) required for the propagation of feature annotation.</text>
</comment>
<dbReference type="InterPro" id="IPR017438">
    <property type="entry name" value="ATP-NAD_kinase_N"/>
</dbReference>
<feature type="binding site" evidence="6">
    <location>
        <position position="203"/>
    </location>
    <ligand>
        <name>NAD(+)</name>
        <dbReference type="ChEBI" id="CHEBI:57540"/>
    </ligand>
</feature>
<keyword evidence="6" id="KW-0963">Cytoplasm</keyword>
<dbReference type="Pfam" id="PF01513">
    <property type="entry name" value="NAD_kinase"/>
    <property type="match status" value="1"/>
</dbReference>
<dbReference type="GO" id="GO:0003951">
    <property type="term" value="F:NAD+ kinase activity"/>
    <property type="evidence" value="ECO:0007669"/>
    <property type="project" value="UniProtKB-UniRule"/>
</dbReference>
<protein>
    <recommendedName>
        <fullName evidence="6">NAD kinase</fullName>
        <ecNumber evidence="6">2.7.1.23</ecNumber>
    </recommendedName>
    <alternativeName>
        <fullName evidence="6">ATP-dependent NAD kinase</fullName>
    </alternativeName>
</protein>
<evidence type="ECO:0000313" key="7">
    <source>
        <dbReference type="EMBL" id="CEM60610.1"/>
    </source>
</evidence>
<evidence type="ECO:0000256" key="4">
    <source>
        <dbReference type="ARBA" id="ARBA00023027"/>
    </source>
</evidence>
<dbReference type="EC" id="2.7.1.23" evidence="6"/>
<dbReference type="GO" id="GO:0006741">
    <property type="term" value="P:NADP+ biosynthetic process"/>
    <property type="evidence" value="ECO:0007669"/>
    <property type="project" value="UniProtKB-UniRule"/>
</dbReference>
<proteinExistence type="inferred from homology"/>
<keyword evidence="4 6" id="KW-0520">NAD</keyword>
<reference evidence="9" key="2">
    <citation type="submission" date="2015-01" db="EMBL/GenBank/DDBJ databases">
        <authorList>
            <person name="Manzoor Shahid"/>
            <person name="Zubair Saima"/>
        </authorList>
    </citation>
    <scope>NUCLEOTIDE SEQUENCE [LARGE SCALE GENOMIC DNA]</scope>
    <source>
        <strain evidence="9">V1</strain>
    </source>
</reference>
<dbReference type="GO" id="GO:0046872">
    <property type="term" value="F:metal ion binding"/>
    <property type="evidence" value="ECO:0007669"/>
    <property type="project" value="UniProtKB-UniRule"/>
</dbReference>
<dbReference type="InterPro" id="IPR017437">
    <property type="entry name" value="ATP-NAD_kinase_PpnK-typ_C"/>
</dbReference>
<comment type="similarity">
    <text evidence="6">Belongs to the NAD kinase family.</text>
</comment>
<feature type="active site" description="Proton acceptor" evidence="6">
    <location>
        <position position="64"/>
    </location>
</feature>
<dbReference type="InterPro" id="IPR016064">
    <property type="entry name" value="NAD/diacylglycerol_kinase_sf"/>
</dbReference>
<feature type="binding site" evidence="6">
    <location>
        <position position="239"/>
    </location>
    <ligand>
        <name>NAD(+)</name>
        <dbReference type="ChEBI" id="CHEBI:57540"/>
    </ligand>
</feature>
<dbReference type="EMBL" id="CP042817">
    <property type="protein sequence ID" value="QEJ98530.1"/>
    <property type="molecule type" value="Genomic_DNA"/>
</dbReference>
<organism evidence="7 9">
    <name type="scientific">Treponema phagedenis</name>
    <dbReference type="NCBI Taxonomy" id="162"/>
    <lineage>
        <taxon>Bacteria</taxon>
        <taxon>Pseudomonadati</taxon>
        <taxon>Spirochaetota</taxon>
        <taxon>Spirochaetia</taxon>
        <taxon>Spirochaetales</taxon>
        <taxon>Treponemataceae</taxon>
        <taxon>Treponema</taxon>
    </lineage>
</organism>
<feature type="binding site" evidence="6">
    <location>
        <begin position="138"/>
        <end position="139"/>
    </location>
    <ligand>
        <name>NAD(+)</name>
        <dbReference type="ChEBI" id="CHEBI:57540"/>
    </ligand>
</feature>
<evidence type="ECO:0000256" key="6">
    <source>
        <dbReference type="HAMAP-Rule" id="MF_00361"/>
    </source>
</evidence>
<dbReference type="AlphaFoldDB" id="A0A0B7GUI0"/>
<dbReference type="Pfam" id="PF20143">
    <property type="entry name" value="NAD_kinase_C"/>
    <property type="match status" value="1"/>
</dbReference>
<accession>A0A0B7GUI0</accession>
<evidence type="ECO:0000313" key="8">
    <source>
        <dbReference type="EMBL" id="QEJ98530.1"/>
    </source>
</evidence>
<feature type="binding site" evidence="6">
    <location>
        <position position="149"/>
    </location>
    <ligand>
        <name>NAD(+)</name>
        <dbReference type="ChEBI" id="CHEBI:57540"/>
    </ligand>
</feature>
<dbReference type="InterPro" id="IPR002504">
    <property type="entry name" value="NADK"/>
</dbReference>
<keyword evidence="6" id="KW-0547">Nucleotide-binding</keyword>
<dbReference type="PANTHER" id="PTHR20275:SF0">
    <property type="entry name" value="NAD KINASE"/>
    <property type="match status" value="1"/>
</dbReference>
<dbReference type="GO" id="GO:0019674">
    <property type="term" value="P:NAD+ metabolic process"/>
    <property type="evidence" value="ECO:0007669"/>
    <property type="project" value="InterPro"/>
</dbReference>
<evidence type="ECO:0000256" key="5">
    <source>
        <dbReference type="ARBA" id="ARBA00047925"/>
    </source>
</evidence>
<dbReference type="Proteomes" id="UP000042527">
    <property type="component" value="Unassembled WGS sequence"/>
</dbReference>
<dbReference type="OrthoDB" id="9774737at2"/>
<comment type="catalytic activity">
    <reaction evidence="5 6">
        <text>NAD(+) + ATP = ADP + NADP(+) + H(+)</text>
        <dbReference type="Rhea" id="RHEA:18629"/>
        <dbReference type="ChEBI" id="CHEBI:15378"/>
        <dbReference type="ChEBI" id="CHEBI:30616"/>
        <dbReference type="ChEBI" id="CHEBI:57540"/>
        <dbReference type="ChEBI" id="CHEBI:58349"/>
        <dbReference type="ChEBI" id="CHEBI:456216"/>
        <dbReference type="EC" id="2.7.1.23"/>
    </reaction>
</comment>
<feature type="binding site" evidence="6">
    <location>
        <position position="168"/>
    </location>
    <ligand>
        <name>NAD(+)</name>
        <dbReference type="ChEBI" id="CHEBI:57540"/>
    </ligand>
</feature>
<dbReference type="GO" id="GO:0005524">
    <property type="term" value="F:ATP binding"/>
    <property type="evidence" value="ECO:0007669"/>
    <property type="project" value="UniProtKB-KW"/>
</dbReference>
<dbReference type="EMBL" id="CDNC01000001">
    <property type="protein sequence ID" value="CEM60610.1"/>
    <property type="molecule type" value="Genomic_DNA"/>
</dbReference>
<dbReference type="SUPFAM" id="SSF111331">
    <property type="entry name" value="NAD kinase/diacylglycerol kinase-like"/>
    <property type="match status" value="1"/>
</dbReference>
<evidence type="ECO:0000313" key="9">
    <source>
        <dbReference type="Proteomes" id="UP000042527"/>
    </source>
</evidence>
<feature type="binding site" evidence="6">
    <location>
        <begin position="64"/>
        <end position="65"/>
    </location>
    <ligand>
        <name>NAD(+)</name>
        <dbReference type="ChEBI" id="CHEBI:57540"/>
    </ligand>
</feature>
<keyword evidence="6" id="KW-0067">ATP-binding</keyword>
<comment type="cofactor">
    <cofactor evidence="6">
        <name>a divalent metal cation</name>
        <dbReference type="ChEBI" id="CHEBI:60240"/>
    </cofactor>
</comment>
<dbReference type="GO" id="GO:0051287">
    <property type="term" value="F:NAD binding"/>
    <property type="evidence" value="ECO:0007669"/>
    <property type="project" value="UniProtKB-ARBA"/>
</dbReference>
<keyword evidence="2 6" id="KW-0418">Kinase</keyword>
<dbReference type="GO" id="GO:0005737">
    <property type="term" value="C:cytoplasm"/>
    <property type="evidence" value="ECO:0007669"/>
    <property type="project" value="UniProtKB-SubCell"/>
</dbReference>
<dbReference type="Gene3D" id="2.60.200.30">
    <property type="entry name" value="Probable inorganic polyphosphate/atp-NAD kinase, domain 2"/>
    <property type="match status" value="1"/>
</dbReference>
<reference evidence="7" key="1">
    <citation type="submission" date="2015-01" db="EMBL/GenBank/DDBJ databases">
        <authorList>
            <person name="Xiang T."/>
            <person name="Song Y."/>
            <person name="Huang L."/>
            <person name="Wang B."/>
            <person name="Wu P."/>
        </authorList>
    </citation>
    <scope>NUCLEOTIDE SEQUENCE [LARGE SCALE GENOMIC DNA]</scope>
    <source>
        <strain evidence="7">V1</strain>
    </source>
</reference>
<dbReference type="HAMAP" id="MF_00361">
    <property type="entry name" value="NAD_kinase"/>
    <property type="match status" value="1"/>
</dbReference>
<dbReference type="PANTHER" id="PTHR20275">
    <property type="entry name" value="NAD KINASE"/>
    <property type="match status" value="1"/>
</dbReference>
<keyword evidence="1 6" id="KW-0808">Transferase</keyword>
<comment type="subcellular location">
    <subcellularLocation>
        <location evidence="6">Cytoplasm</location>
    </subcellularLocation>
</comment>
<evidence type="ECO:0000313" key="10">
    <source>
        <dbReference type="Proteomes" id="UP000323594"/>
    </source>
</evidence>
<sequence>MGTTDSRVIIITSTYKPHAVKLSKDIIKFLEARGFSCDQYEYDGMSSENPVKQDYAFAICLGGDGTVLFASRCCAARKIPVFAINFGNFGFIAVVEPEHWQTVLEDYLAGKIKIFERMLLSACILRKRQEFCVFDALNDVVISGSGIAKLVNLEVLFNDVSFGTYKADGVIISTPTGSTAYSAASGGPILDPNVSAFVLTPIAAFSLSNRPIVLPAEGKMTVKVLPTRHRDTILSVDGQELFVLEENDIVSVSASVHKAHLIGCNPEMFYRALRSKLAWSGNSTCPVPIR</sequence>
<gene>
    <name evidence="7" type="primary">ppnK</name>
    <name evidence="6" type="synonym">nadK</name>
    <name evidence="8" type="ORF">FUT82_11335</name>
    <name evidence="7" type="ORF">TPHV1_10278</name>
</gene>
<feature type="binding site" evidence="6">
    <location>
        <position position="166"/>
    </location>
    <ligand>
        <name>NAD(+)</name>
        <dbReference type="ChEBI" id="CHEBI:57540"/>
    </ligand>
</feature>
<dbReference type="RefSeq" id="WP_024752013.1">
    <property type="nucleotide sequence ID" value="NZ_CDNC01000001.1"/>
</dbReference>
<dbReference type="Gene3D" id="3.40.50.10330">
    <property type="entry name" value="Probable inorganic polyphosphate/atp-NAD kinase, domain 1"/>
    <property type="match status" value="1"/>
</dbReference>
<evidence type="ECO:0000256" key="1">
    <source>
        <dbReference type="ARBA" id="ARBA00022679"/>
    </source>
</evidence>
<name>A0A0B7GUI0_TREPH</name>
<comment type="function">
    <text evidence="6">Involved in the regulation of the intracellular balance of NAD and NADP, and is a key enzyme in the biosynthesis of NADP. Catalyzes specifically the phosphorylation on 2'-hydroxyl of the adenosine moiety of NAD to yield NADP.</text>
</comment>
<evidence type="ECO:0000256" key="2">
    <source>
        <dbReference type="ARBA" id="ARBA00022777"/>
    </source>
</evidence>
<dbReference type="Proteomes" id="UP000323594">
    <property type="component" value="Chromosome"/>
</dbReference>
<keyword evidence="9" id="KW-1185">Reference proteome</keyword>
<keyword evidence="3 6" id="KW-0521">NADP</keyword>